<evidence type="ECO:0000256" key="13">
    <source>
        <dbReference type="SAM" id="MobiDB-lite"/>
    </source>
</evidence>
<evidence type="ECO:0000256" key="6">
    <source>
        <dbReference type="ARBA" id="ARBA00022448"/>
    </source>
</evidence>
<comment type="caution">
    <text evidence="15">The sequence shown here is derived from an EMBL/GenBank/DDBJ whole genome shotgun (WGS) entry which is preliminary data.</text>
</comment>
<organism evidence="15 16">
    <name type="scientific">Commensalibacter melissae</name>
    <dbReference type="NCBI Taxonomy" id="2070537"/>
    <lineage>
        <taxon>Bacteria</taxon>
        <taxon>Pseudomonadati</taxon>
        <taxon>Pseudomonadota</taxon>
        <taxon>Alphaproteobacteria</taxon>
        <taxon>Acetobacterales</taxon>
        <taxon>Acetobacteraceae</taxon>
    </lineage>
</organism>
<keyword evidence="10 14" id="KW-1133">Transmembrane helix</keyword>
<evidence type="ECO:0000256" key="5">
    <source>
        <dbReference type="ARBA" id="ARBA00014962"/>
    </source>
</evidence>
<comment type="subunit">
    <text evidence="4">Part of the SecDF-YidC-YajC translocase complex. The SecDF-YidC-YajC translocase forms a supercomplex with SecYEG, called the holo-translocon (HTL).</text>
</comment>
<keyword evidence="8 14" id="KW-0812">Transmembrane</keyword>
<dbReference type="OrthoDB" id="9811406at2"/>
<dbReference type="InterPro" id="IPR003849">
    <property type="entry name" value="Preprotein_translocase_YajC"/>
</dbReference>
<accession>A0A318N096</accession>
<dbReference type="GeneID" id="83702237"/>
<dbReference type="EMBL" id="QGLT01000004">
    <property type="protein sequence ID" value="PXY99744.1"/>
    <property type="molecule type" value="Genomic_DNA"/>
</dbReference>
<keyword evidence="7" id="KW-1003">Cell membrane</keyword>
<comment type="similarity">
    <text evidence="3">Belongs to the YajC family.</text>
</comment>
<keyword evidence="16" id="KW-1185">Reference proteome</keyword>
<evidence type="ECO:0000313" key="16">
    <source>
        <dbReference type="Proteomes" id="UP000247565"/>
    </source>
</evidence>
<dbReference type="PANTHER" id="PTHR33909:SF1">
    <property type="entry name" value="SEC TRANSLOCON ACCESSORY COMPLEX SUBUNIT YAJC"/>
    <property type="match status" value="1"/>
</dbReference>
<keyword evidence="11" id="KW-0811">Translocation</keyword>
<gene>
    <name evidence="15" type="primary">yajC</name>
    <name evidence="15" type="ORF">DK869_07310</name>
</gene>
<dbReference type="GO" id="GO:0015031">
    <property type="term" value="P:protein transport"/>
    <property type="evidence" value="ECO:0007669"/>
    <property type="project" value="UniProtKB-KW"/>
</dbReference>
<evidence type="ECO:0000256" key="10">
    <source>
        <dbReference type="ARBA" id="ARBA00022989"/>
    </source>
</evidence>
<reference evidence="15 16" key="1">
    <citation type="submission" date="2018-05" db="EMBL/GenBank/DDBJ databases">
        <title>Reference genomes for bee gut microbiota database.</title>
        <authorList>
            <person name="Ellegaard K.M."/>
        </authorList>
    </citation>
    <scope>NUCLEOTIDE SEQUENCE [LARGE SCALE GENOMIC DNA]</scope>
    <source>
        <strain evidence="15 16">ESL0284</strain>
    </source>
</reference>
<dbReference type="Proteomes" id="UP000247565">
    <property type="component" value="Unassembled WGS sequence"/>
</dbReference>
<evidence type="ECO:0000256" key="11">
    <source>
        <dbReference type="ARBA" id="ARBA00023010"/>
    </source>
</evidence>
<evidence type="ECO:0000256" key="7">
    <source>
        <dbReference type="ARBA" id="ARBA00022475"/>
    </source>
</evidence>
<evidence type="ECO:0000256" key="4">
    <source>
        <dbReference type="ARBA" id="ARBA00011718"/>
    </source>
</evidence>
<evidence type="ECO:0000256" key="9">
    <source>
        <dbReference type="ARBA" id="ARBA00022927"/>
    </source>
</evidence>
<dbReference type="Pfam" id="PF02699">
    <property type="entry name" value="YajC"/>
    <property type="match status" value="1"/>
</dbReference>
<sequence>MINFMDLFITPAYAQSAGGGGGGTATIMSLLPFIGIFLVFYFIVIMPQQKKAKQVREKMKALRRGDKIVTAGGIVGKIVRNQEDSDQMEVEIASNVRVMVVRSTVTTVLESKAQTENTQSKIKNQGKKEAKENKAVTLDKADETVKAE</sequence>
<name>A0A318N096_9PROT</name>
<feature type="compositionally biased region" description="Polar residues" evidence="13">
    <location>
        <begin position="112"/>
        <end position="123"/>
    </location>
</feature>
<dbReference type="AlphaFoldDB" id="A0A318N096"/>
<feature type="compositionally biased region" description="Basic and acidic residues" evidence="13">
    <location>
        <begin position="126"/>
        <end position="148"/>
    </location>
</feature>
<dbReference type="SMART" id="SM01323">
    <property type="entry name" value="YajC"/>
    <property type="match status" value="1"/>
</dbReference>
<proteinExistence type="inferred from homology"/>
<keyword evidence="6" id="KW-0813">Transport</keyword>
<evidence type="ECO:0000313" key="15">
    <source>
        <dbReference type="EMBL" id="PXY99744.1"/>
    </source>
</evidence>
<dbReference type="GO" id="GO:0005886">
    <property type="term" value="C:plasma membrane"/>
    <property type="evidence" value="ECO:0007669"/>
    <property type="project" value="UniProtKB-SubCell"/>
</dbReference>
<evidence type="ECO:0000256" key="2">
    <source>
        <dbReference type="ARBA" id="ARBA00004162"/>
    </source>
</evidence>
<evidence type="ECO:0000256" key="1">
    <source>
        <dbReference type="ARBA" id="ARBA00002061"/>
    </source>
</evidence>
<dbReference type="NCBIfam" id="TIGR00739">
    <property type="entry name" value="yajC"/>
    <property type="match status" value="1"/>
</dbReference>
<evidence type="ECO:0000256" key="3">
    <source>
        <dbReference type="ARBA" id="ARBA00006742"/>
    </source>
</evidence>
<feature type="transmembrane region" description="Helical" evidence="14">
    <location>
        <begin position="25"/>
        <end position="46"/>
    </location>
</feature>
<comment type="subcellular location">
    <subcellularLocation>
        <location evidence="2">Cell membrane</location>
        <topology evidence="2">Single-pass membrane protein</topology>
    </subcellularLocation>
</comment>
<evidence type="ECO:0000256" key="14">
    <source>
        <dbReference type="SAM" id="Phobius"/>
    </source>
</evidence>
<keyword evidence="12 14" id="KW-0472">Membrane</keyword>
<evidence type="ECO:0000256" key="8">
    <source>
        <dbReference type="ARBA" id="ARBA00022692"/>
    </source>
</evidence>
<keyword evidence="9" id="KW-0653">Protein transport</keyword>
<comment type="function">
    <text evidence="1">The SecYEG-SecDF-YajC-YidC holo-translocon (HTL) protein secretase/insertase is a supercomplex required for protein secretion, insertion of proteins into membranes, and assembly of membrane protein complexes. While the SecYEG complex is essential for assembly of a number of proteins and complexes, the SecDF-YajC-YidC subcomplex facilitates these functions.</text>
</comment>
<feature type="region of interest" description="Disordered" evidence="13">
    <location>
        <begin position="112"/>
        <end position="148"/>
    </location>
</feature>
<protein>
    <recommendedName>
        <fullName evidence="5">Sec translocon accessory complex subunit YajC</fullName>
    </recommendedName>
</protein>
<dbReference type="PANTHER" id="PTHR33909">
    <property type="entry name" value="SEC TRANSLOCON ACCESSORY COMPLEX SUBUNIT YAJC"/>
    <property type="match status" value="1"/>
</dbReference>
<dbReference type="PRINTS" id="PR01853">
    <property type="entry name" value="YAJCTRNLCASE"/>
</dbReference>
<dbReference type="RefSeq" id="WP_110439364.1">
    <property type="nucleotide sequence ID" value="NZ_CP033087.1"/>
</dbReference>
<evidence type="ECO:0000256" key="12">
    <source>
        <dbReference type="ARBA" id="ARBA00023136"/>
    </source>
</evidence>